<dbReference type="SUPFAM" id="SSF57756">
    <property type="entry name" value="Retrovirus zinc finger-like domains"/>
    <property type="match status" value="1"/>
</dbReference>
<comment type="caution">
    <text evidence="4">The sequence shown here is derived from an EMBL/GenBank/DDBJ whole genome shotgun (WGS) entry which is preliminary data.</text>
</comment>
<dbReference type="SMART" id="SM00343">
    <property type="entry name" value="ZnF_C2HC"/>
    <property type="match status" value="3"/>
</dbReference>
<dbReference type="InterPro" id="IPR001878">
    <property type="entry name" value="Znf_CCHC"/>
</dbReference>
<name>A0AAV4EWH1_9GAST</name>
<gene>
    <name evidence="4" type="ORF">ElyMa_001938200</name>
</gene>
<dbReference type="InterPro" id="IPR036875">
    <property type="entry name" value="Znf_CCHC_sf"/>
</dbReference>
<evidence type="ECO:0000313" key="4">
    <source>
        <dbReference type="EMBL" id="GFR65040.1"/>
    </source>
</evidence>
<evidence type="ECO:0000256" key="2">
    <source>
        <dbReference type="SAM" id="MobiDB-lite"/>
    </source>
</evidence>
<evidence type="ECO:0000256" key="1">
    <source>
        <dbReference type="PROSITE-ProRule" id="PRU00047"/>
    </source>
</evidence>
<proteinExistence type="predicted"/>
<keyword evidence="1" id="KW-0862">Zinc</keyword>
<sequence>MDSACKNFNQSINQPIPPSEVRSYVPTPMRCFRCHRFRHGRDRCRRSIDLCVKCGEPGHRGEECDRGHKCINCKGGHPASSKNCPKYLEEQAILRYRAHNGGTFGHARAAVIVKVAKEVQPKLYAQAVRGGPAWMVTTPVTAQKKQLKVYQWLKIRPQRRQDLPLISQGQPPPRAPASEDSDRGDMGTDLGSALSADPRGCPLSPLVLIQPKRPPSSGPVKAAGGKKDIRVWQDLHGGLPGK</sequence>
<keyword evidence="1" id="KW-0479">Metal-binding</keyword>
<dbReference type="Proteomes" id="UP000762676">
    <property type="component" value="Unassembled WGS sequence"/>
</dbReference>
<dbReference type="GO" id="GO:0008270">
    <property type="term" value="F:zinc ion binding"/>
    <property type="evidence" value="ECO:0007669"/>
    <property type="project" value="UniProtKB-KW"/>
</dbReference>
<keyword evidence="5" id="KW-1185">Reference proteome</keyword>
<accession>A0AAV4EWH1</accession>
<dbReference type="AlphaFoldDB" id="A0AAV4EWH1"/>
<organism evidence="4 5">
    <name type="scientific">Elysia marginata</name>
    <dbReference type="NCBI Taxonomy" id="1093978"/>
    <lineage>
        <taxon>Eukaryota</taxon>
        <taxon>Metazoa</taxon>
        <taxon>Spiralia</taxon>
        <taxon>Lophotrochozoa</taxon>
        <taxon>Mollusca</taxon>
        <taxon>Gastropoda</taxon>
        <taxon>Heterobranchia</taxon>
        <taxon>Euthyneura</taxon>
        <taxon>Panpulmonata</taxon>
        <taxon>Sacoglossa</taxon>
        <taxon>Placobranchoidea</taxon>
        <taxon>Plakobranchidae</taxon>
        <taxon>Elysia</taxon>
    </lineage>
</organism>
<keyword evidence="1" id="KW-0863">Zinc-finger</keyword>
<dbReference type="EMBL" id="BMAT01003927">
    <property type="protein sequence ID" value="GFR65040.1"/>
    <property type="molecule type" value="Genomic_DNA"/>
</dbReference>
<evidence type="ECO:0000259" key="3">
    <source>
        <dbReference type="PROSITE" id="PS50158"/>
    </source>
</evidence>
<protein>
    <submittedName>
        <fullName evidence="4">Nucleic-acid-binding protein from mobile element jockey</fullName>
    </submittedName>
</protein>
<feature type="domain" description="CCHC-type" evidence="3">
    <location>
        <begin position="51"/>
        <end position="64"/>
    </location>
</feature>
<reference evidence="4 5" key="1">
    <citation type="journal article" date="2021" name="Elife">
        <title>Chloroplast acquisition without the gene transfer in kleptoplastic sea slugs, Plakobranchus ocellatus.</title>
        <authorList>
            <person name="Maeda T."/>
            <person name="Takahashi S."/>
            <person name="Yoshida T."/>
            <person name="Shimamura S."/>
            <person name="Takaki Y."/>
            <person name="Nagai Y."/>
            <person name="Toyoda A."/>
            <person name="Suzuki Y."/>
            <person name="Arimoto A."/>
            <person name="Ishii H."/>
            <person name="Satoh N."/>
            <person name="Nishiyama T."/>
            <person name="Hasebe M."/>
            <person name="Maruyama T."/>
            <person name="Minagawa J."/>
            <person name="Obokata J."/>
            <person name="Shigenobu S."/>
        </authorList>
    </citation>
    <scope>NUCLEOTIDE SEQUENCE [LARGE SCALE GENOMIC DNA]</scope>
</reference>
<feature type="region of interest" description="Disordered" evidence="2">
    <location>
        <begin position="161"/>
        <end position="242"/>
    </location>
</feature>
<dbReference type="GO" id="GO:0003676">
    <property type="term" value="F:nucleic acid binding"/>
    <property type="evidence" value="ECO:0007669"/>
    <property type="project" value="InterPro"/>
</dbReference>
<evidence type="ECO:0000313" key="5">
    <source>
        <dbReference type="Proteomes" id="UP000762676"/>
    </source>
</evidence>
<dbReference type="PROSITE" id="PS50158">
    <property type="entry name" value="ZF_CCHC"/>
    <property type="match status" value="1"/>
</dbReference>